<evidence type="ECO:0000313" key="7">
    <source>
        <dbReference type="EMBL" id="KAK9200608.1"/>
    </source>
</evidence>
<evidence type="ECO:0000256" key="5">
    <source>
        <dbReference type="ARBA" id="ARBA00022729"/>
    </source>
</evidence>
<dbReference type="EMBL" id="JBCGBO010000005">
    <property type="protein sequence ID" value="KAK9200608.1"/>
    <property type="molecule type" value="Genomic_DNA"/>
</dbReference>
<evidence type="ECO:0000256" key="6">
    <source>
        <dbReference type="RuleBase" id="RU367044"/>
    </source>
</evidence>
<name>A0AAP0MAU9_9ROSI</name>
<dbReference type="Pfam" id="PF05938">
    <property type="entry name" value="Self-incomp_S1"/>
    <property type="match status" value="1"/>
</dbReference>
<gene>
    <name evidence="7" type="ORF">WN944_015806</name>
</gene>
<dbReference type="GO" id="GO:0005576">
    <property type="term" value="C:extracellular region"/>
    <property type="evidence" value="ECO:0007669"/>
    <property type="project" value="UniProtKB-SubCell"/>
</dbReference>
<dbReference type="AlphaFoldDB" id="A0AAP0MAU9"/>
<comment type="caution">
    <text evidence="7">The sequence shown here is derived from an EMBL/GenBank/DDBJ whole genome shotgun (WGS) entry which is preliminary data.</text>
</comment>
<accession>A0AAP0MAU9</accession>
<reference evidence="7 8" key="1">
    <citation type="submission" date="2024-05" db="EMBL/GenBank/DDBJ databases">
        <title>Haplotype-resolved chromosome-level genome assembly of Huyou (Citrus changshanensis).</title>
        <authorList>
            <person name="Miao C."/>
            <person name="Chen W."/>
            <person name="Wu Y."/>
            <person name="Wang L."/>
            <person name="Zhao S."/>
            <person name="Grierson D."/>
            <person name="Xu C."/>
            <person name="Chen K."/>
        </authorList>
    </citation>
    <scope>NUCLEOTIDE SEQUENCE [LARGE SCALE GENOMIC DNA]</scope>
    <source>
        <strain evidence="7">01-14</strain>
        <tissue evidence="7">Leaf</tissue>
    </source>
</reference>
<organism evidence="7 8">
    <name type="scientific">Citrus x changshan-huyou</name>
    <dbReference type="NCBI Taxonomy" id="2935761"/>
    <lineage>
        <taxon>Eukaryota</taxon>
        <taxon>Viridiplantae</taxon>
        <taxon>Streptophyta</taxon>
        <taxon>Embryophyta</taxon>
        <taxon>Tracheophyta</taxon>
        <taxon>Spermatophyta</taxon>
        <taxon>Magnoliopsida</taxon>
        <taxon>eudicotyledons</taxon>
        <taxon>Gunneridae</taxon>
        <taxon>Pentapetalae</taxon>
        <taxon>rosids</taxon>
        <taxon>malvids</taxon>
        <taxon>Sapindales</taxon>
        <taxon>Rutaceae</taxon>
        <taxon>Aurantioideae</taxon>
        <taxon>Citrus</taxon>
    </lineage>
</organism>
<comment type="similarity">
    <text evidence="2 6">Belongs to the plant self-incompatibility (S1) protein family.</text>
</comment>
<dbReference type="GO" id="GO:0060320">
    <property type="term" value="P:rejection of self pollen"/>
    <property type="evidence" value="ECO:0007669"/>
    <property type="project" value="UniProtKB-KW"/>
</dbReference>
<protein>
    <recommendedName>
        <fullName evidence="6">S-protein homolog</fullName>
    </recommendedName>
</protein>
<evidence type="ECO:0000256" key="3">
    <source>
        <dbReference type="ARBA" id="ARBA00022471"/>
    </source>
</evidence>
<evidence type="ECO:0000313" key="8">
    <source>
        <dbReference type="Proteomes" id="UP001428341"/>
    </source>
</evidence>
<keyword evidence="3 6" id="KW-0713">Self-incompatibility</keyword>
<comment type="subcellular location">
    <subcellularLocation>
        <location evidence="1 6">Secreted</location>
    </subcellularLocation>
</comment>
<dbReference type="InterPro" id="IPR010264">
    <property type="entry name" value="Self-incomp_S1"/>
</dbReference>
<dbReference type="PANTHER" id="PTHR31232:SF137">
    <property type="entry name" value="S-PROTEIN HOMOLOG"/>
    <property type="match status" value="1"/>
</dbReference>
<sequence>MNGLATDKVPTRIHCYSKDDDLGAHLLWMKEEFRFEFTVDFWKKTQFWCDMGFGTNERTVDVFQTGIETHTCRSTGNCFWSMREDGIYFSNNDQSWVKKYDWQ</sequence>
<evidence type="ECO:0000256" key="2">
    <source>
        <dbReference type="ARBA" id="ARBA00005581"/>
    </source>
</evidence>
<proteinExistence type="inferred from homology"/>
<dbReference type="Proteomes" id="UP001428341">
    <property type="component" value="Unassembled WGS sequence"/>
</dbReference>
<dbReference type="PANTHER" id="PTHR31232">
    <property type="match status" value="1"/>
</dbReference>
<keyword evidence="5" id="KW-0732">Signal</keyword>
<keyword evidence="4 6" id="KW-0964">Secreted</keyword>
<evidence type="ECO:0000256" key="1">
    <source>
        <dbReference type="ARBA" id="ARBA00004613"/>
    </source>
</evidence>
<keyword evidence="8" id="KW-1185">Reference proteome</keyword>
<evidence type="ECO:0000256" key="4">
    <source>
        <dbReference type="ARBA" id="ARBA00022525"/>
    </source>
</evidence>